<keyword evidence="3" id="KW-1185">Reference proteome</keyword>
<name>A0A7X6R1R6_9NOCA</name>
<feature type="transmembrane region" description="Helical" evidence="1">
    <location>
        <begin position="12"/>
        <end position="31"/>
    </location>
</feature>
<keyword evidence="1" id="KW-0812">Transmembrane</keyword>
<dbReference type="AlphaFoldDB" id="A0A7X6R1R6"/>
<proteinExistence type="predicted"/>
<reference evidence="2 3" key="1">
    <citation type="submission" date="2020-04" db="EMBL/GenBank/DDBJ databases">
        <title>MicrobeNet Type strains.</title>
        <authorList>
            <person name="Nicholson A.C."/>
        </authorList>
    </citation>
    <scope>NUCLEOTIDE SEQUENCE [LARGE SCALE GENOMIC DNA]</scope>
    <source>
        <strain evidence="2 3">DSM 44956</strain>
    </source>
</reference>
<dbReference type="RefSeq" id="WP_063910463.1">
    <property type="nucleotide sequence ID" value="NZ_JAAXOS010000002.1"/>
</dbReference>
<evidence type="ECO:0000313" key="2">
    <source>
        <dbReference type="EMBL" id="NKY25538.1"/>
    </source>
</evidence>
<dbReference type="EMBL" id="JAAXOS010000002">
    <property type="protein sequence ID" value="NKY25538.1"/>
    <property type="molecule type" value="Genomic_DNA"/>
</dbReference>
<keyword evidence="1" id="KW-1133">Transmembrane helix</keyword>
<evidence type="ECO:0000313" key="3">
    <source>
        <dbReference type="Proteomes" id="UP000540698"/>
    </source>
</evidence>
<organism evidence="2 3">
    <name type="scientific">Nocardia gamkensis</name>
    <dbReference type="NCBI Taxonomy" id="352869"/>
    <lineage>
        <taxon>Bacteria</taxon>
        <taxon>Bacillati</taxon>
        <taxon>Actinomycetota</taxon>
        <taxon>Actinomycetes</taxon>
        <taxon>Mycobacteriales</taxon>
        <taxon>Nocardiaceae</taxon>
        <taxon>Nocardia</taxon>
    </lineage>
</organism>
<gene>
    <name evidence="2" type="ORF">HGB38_04715</name>
</gene>
<comment type="caution">
    <text evidence="2">The sequence shown here is derived from an EMBL/GenBank/DDBJ whole genome shotgun (WGS) entry which is preliminary data.</text>
</comment>
<evidence type="ECO:0000256" key="1">
    <source>
        <dbReference type="SAM" id="Phobius"/>
    </source>
</evidence>
<accession>A0A7X6R1R6</accession>
<feature type="transmembrane region" description="Helical" evidence="1">
    <location>
        <begin position="37"/>
        <end position="58"/>
    </location>
</feature>
<protein>
    <submittedName>
        <fullName evidence="2">Uncharacterized protein</fullName>
    </submittedName>
</protein>
<dbReference type="Proteomes" id="UP000540698">
    <property type="component" value="Unassembled WGS sequence"/>
</dbReference>
<sequence length="65" mass="7048">MSGTDPKGWGDRFLSFCLAVLGGVIALSIAVAVLKFILVWLLGALGLAVLVWLGIVVYRTTQDRW</sequence>
<keyword evidence="1" id="KW-0472">Membrane</keyword>